<feature type="compositionally biased region" description="Pro residues" evidence="1">
    <location>
        <begin position="190"/>
        <end position="199"/>
    </location>
</feature>
<comment type="caution">
    <text evidence="2">The sequence shown here is derived from an EMBL/GenBank/DDBJ whole genome shotgun (WGS) entry which is preliminary data.</text>
</comment>
<dbReference type="Proteomes" id="UP000270230">
    <property type="component" value="Unassembled WGS sequence"/>
</dbReference>
<feature type="compositionally biased region" description="Acidic residues" evidence="1">
    <location>
        <begin position="209"/>
        <end position="218"/>
    </location>
</feature>
<evidence type="ECO:0000313" key="3">
    <source>
        <dbReference type="Proteomes" id="UP000270230"/>
    </source>
</evidence>
<sequence length="218" mass="24623">MSCAPSATLTQFQALALYKKNHREEADEACSELINDFRCPRLIQIQAYQLRSICTVDYWMSKAQLDRALELIASLNDDGDEHLGKAKAHTEYMMSHLESRWVAKWQRLGLPAPEEQDMAETVVEAESEDDESENDESEDDESEDETEGEPMVQDDSDLEAQRKGLEVMSIAPREHDQGSASTSAPEKNVPLPPTPPRTSPPFRSASRNDDDEMDEDYL</sequence>
<reference evidence="2 3" key="1">
    <citation type="journal article" date="2018" name="BMC Genomics">
        <title>Genomic evidence for intraspecific hybridization in a clonal and extremely halotolerant yeast.</title>
        <authorList>
            <person name="Gostincar C."/>
            <person name="Stajich J.E."/>
            <person name="Zupancic J."/>
            <person name="Zalar P."/>
            <person name="Gunde-Cimerman N."/>
        </authorList>
    </citation>
    <scope>NUCLEOTIDE SEQUENCE [LARGE SCALE GENOMIC DNA]</scope>
    <source>
        <strain evidence="2 3">EXF-151</strain>
    </source>
</reference>
<feature type="region of interest" description="Disordered" evidence="1">
    <location>
        <begin position="115"/>
        <end position="218"/>
    </location>
</feature>
<protein>
    <submittedName>
        <fullName evidence="2">Uncharacterized protein</fullName>
    </submittedName>
</protein>
<dbReference type="EMBL" id="QWIN01000013">
    <property type="protein sequence ID" value="RMY62387.1"/>
    <property type="molecule type" value="Genomic_DNA"/>
</dbReference>
<proteinExistence type="predicted"/>
<gene>
    <name evidence="2" type="ORF">D0865_00457</name>
</gene>
<evidence type="ECO:0000313" key="2">
    <source>
        <dbReference type="EMBL" id="RMY62387.1"/>
    </source>
</evidence>
<dbReference type="AlphaFoldDB" id="A0A3M7DEB0"/>
<dbReference type="OrthoDB" id="3913490at2759"/>
<dbReference type="VEuPathDB" id="FungiDB:BTJ68_15547"/>
<organism evidence="2 3">
    <name type="scientific">Hortaea werneckii</name>
    <name type="common">Black yeast</name>
    <name type="synonym">Cladosporium werneckii</name>
    <dbReference type="NCBI Taxonomy" id="91943"/>
    <lineage>
        <taxon>Eukaryota</taxon>
        <taxon>Fungi</taxon>
        <taxon>Dikarya</taxon>
        <taxon>Ascomycota</taxon>
        <taxon>Pezizomycotina</taxon>
        <taxon>Dothideomycetes</taxon>
        <taxon>Dothideomycetidae</taxon>
        <taxon>Mycosphaerellales</taxon>
        <taxon>Teratosphaeriaceae</taxon>
        <taxon>Hortaea</taxon>
    </lineage>
</organism>
<name>A0A3M7DEB0_HORWE</name>
<accession>A0A3M7DEB0</accession>
<feature type="compositionally biased region" description="Acidic residues" evidence="1">
    <location>
        <begin position="115"/>
        <end position="158"/>
    </location>
</feature>
<evidence type="ECO:0000256" key="1">
    <source>
        <dbReference type="SAM" id="MobiDB-lite"/>
    </source>
</evidence>